<sequence length="26" mass="2815">MVPEGKEELKLVGGWGICQSLRKGSI</sequence>
<gene>
    <name evidence="1" type="ORF">METZ01_LOCUS258660</name>
</gene>
<name>A0A382J1M6_9ZZZZ</name>
<dbReference type="AlphaFoldDB" id="A0A382J1M6"/>
<evidence type="ECO:0000313" key="1">
    <source>
        <dbReference type="EMBL" id="SVC05806.1"/>
    </source>
</evidence>
<reference evidence="1" key="1">
    <citation type="submission" date="2018-05" db="EMBL/GenBank/DDBJ databases">
        <authorList>
            <person name="Lanie J.A."/>
            <person name="Ng W.-L."/>
            <person name="Kazmierczak K.M."/>
            <person name="Andrzejewski T.M."/>
            <person name="Davidsen T.M."/>
            <person name="Wayne K.J."/>
            <person name="Tettelin H."/>
            <person name="Glass J.I."/>
            <person name="Rusch D."/>
            <person name="Podicherti R."/>
            <person name="Tsui H.-C.T."/>
            <person name="Winkler M.E."/>
        </authorList>
    </citation>
    <scope>NUCLEOTIDE SEQUENCE</scope>
</reference>
<dbReference type="EMBL" id="UINC01071129">
    <property type="protein sequence ID" value="SVC05806.1"/>
    <property type="molecule type" value="Genomic_DNA"/>
</dbReference>
<accession>A0A382J1M6</accession>
<proteinExistence type="predicted"/>
<organism evidence="1">
    <name type="scientific">marine metagenome</name>
    <dbReference type="NCBI Taxonomy" id="408172"/>
    <lineage>
        <taxon>unclassified sequences</taxon>
        <taxon>metagenomes</taxon>
        <taxon>ecological metagenomes</taxon>
    </lineage>
</organism>
<protein>
    <submittedName>
        <fullName evidence="1">Uncharacterized protein</fullName>
    </submittedName>
</protein>